<evidence type="ECO:0000256" key="2">
    <source>
        <dbReference type="ARBA" id="ARBA00023239"/>
    </source>
</evidence>
<dbReference type="RefSeq" id="WP_164364359.1">
    <property type="nucleotide sequence ID" value="NZ_CP066776.1"/>
</dbReference>
<proteinExistence type="predicted"/>
<accession>A0A6B3LB02</accession>
<dbReference type="CDD" id="cd03416">
    <property type="entry name" value="CbiX_SirB_N"/>
    <property type="match status" value="1"/>
</dbReference>
<dbReference type="Gene3D" id="3.30.70.2320">
    <property type="match status" value="1"/>
</dbReference>
<dbReference type="Pfam" id="PF01903">
    <property type="entry name" value="CbiX"/>
    <property type="match status" value="2"/>
</dbReference>
<evidence type="ECO:0000259" key="3">
    <source>
        <dbReference type="Pfam" id="PF18009"/>
    </source>
</evidence>
<dbReference type="SUPFAM" id="SSF53800">
    <property type="entry name" value="Chelatase"/>
    <property type="match status" value="1"/>
</dbReference>
<dbReference type="InterPro" id="IPR041181">
    <property type="entry name" value="DR2241_middle"/>
</dbReference>
<protein>
    <recommendedName>
        <fullName evidence="7">Cobalamin biosynthesis protein CbiX</fullName>
    </recommendedName>
</protein>
<dbReference type="AlphaFoldDB" id="A0A6B3LB02"/>
<keyword evidence="6" id="KW-1185">Reference proteome</keyword>
<dbReference type="InterPro" id="IPR041346">
    <property type="entry name" value="DR2241_Fer4"/>
</dbReference>
<evidence type="ECO:0000313" key="5">
    <source>
        <dbReference type="EMBL" id="QQL44651.1"/>
    </source>
</evidence>
<evidence type="ECO:0008006" key="7">
    <source>
        <dbReference type="Google" id="ProtNLM"/>
    </source>
</evidence>
<dbReference type="PANTHER" id="PTHR33542:SF3">
    <property type="entry name" value="SIROHYDROCHLORIN FERROCHELATASE, CHLOROPLASTIC"/>
    <property type="match status" value="1"/>
</dbReference>
<dbReference type="GO" id="GO:0046872">
    <property type="term" value="F:metal ion binding"/>
    <property type="evidence" value="ECO:0007669"/>
    <property type="project" value="UniProtKB-KW"/>
</dbReference>
<evidence type="ECO:0000259" key="4">
    <source>
        <dbReference type="Pfam" id="PF18069"/>
    </source>
</evidence>
<evidence type="ECO:0000256" key="1">
    <source>
        <dbReference type="ARBA" id="ARBA00022723"/>
    </source>
</evidence>
<gene>
    <name evidence="5" type="ORF">G3M56_012285</name>
</gene>
<organism evidence="5 6">
    <name type="scientific">Sulfuriroseicoccus oceanibius</name>
    <dbReference type="NCBI Taxonomy" id="2707525"/>
    <lineage>
        <taxon>Bacteria</taxon>
        <taxon>Pseudomonadati</taxon>
        <taxon>Verrucomicrobiota</taxon>
        <taxon>Verrucomicrobiia</taxon>
        <taxon>Verrucomicrobiales</taxon>
        <taxon>Verrucomicrobiaceae</taxon>
        <taxon>Sulfuriroseicoccus</taxon>
    </lineage>
</organism>
<dbReference type="Pfam" id="PF18069">
    <property type="entry name" value="DR2241"/>
    <property type="match status" value="1"/>
</dbReference>
<dbReference type="Gene3D" id="3.30.1360.190">
    <property type="match status" value="1"/>
</dbReference>
<dbReference type="GO" id="GO:0016829">
    <property type="term" value="F:lyase activity"/>
    <property type="evidence" value="ECO:0007669"/>
    <property type="project" value="UniProtKB-KW"/>
</dbReference>
<dbReference type="Pfam" id="PF18009">
    <property type="entry name" value="Fer4_23"/>
    <property type="match status" value="1"/>
</dbReference>
<dbReference type="Proteomes" id="UP000475117">
    <property type="component" value="Chromosome"/>
</dbReference>
<keyword evidence="2" id="KW-0456">Lyase</keyword>
<feature type="domain" description="DR2241 4Fe-4S iron-sulfur cluster binding" evidence="3">
    <location>
        <begin position="400"/>
        <end position="480"/>
    </location>
</feature>
<feature type="domain" description="DR2241 stabilising" evidence="4">
    <location>
        <begin position="307"/>
        <end position="391"/>
    </location>
</feature>
<keyword evidence="1" id="KW-0479">Metal-binding</keyword>
<dbReference type="Gene3D" id="3.40.50.1400">
    <property type="match status" value="2"/>
</dbReference>
<reference evidence="5 6" key="1">
    <citation type="submission" date="2020-12" db="EMBL/GenBank/DDBJ databases">
        <title>Sulforoseuscoccus oceanibium gen. nov., sp. nov., a representative of the phylum Verrucomicrobia with special cytoplasmic membrane, and proposal of Sulforoseuscoccusaceae fam. nov.</title>
        <authorList>
            <person name="Xi F."/>
        </authorList>
    </citation>
    <scope>NUCLEOTIDE SEQUENCE [LARGE SCALE GENOMIC DNA]</scope>
    <source>
        <strain evidence="5 6">T37</strain>
    </source>
</reference>
<dbReference type="InterPro" id="IPR050963">
    <property type="entry name" value="Sirohydro_Cobaltochel/CbiX"/>
</dbReference>
<dbReference type="InterPro" id="IPR002762">
    <property type="entry name" value="CbiX-like"/>
</dbReference>
<evidence type="ECO:0000313" key="6">
    <source>
        <dbReference type="Proteomes" id="UP000475117"/>
    </source>
</evidence>
<name>A0A6B3LB02_9BACT</name>
<dbReference type="EMBL" id="CP066776">
    <property type="protein sequence ID" value="QQL44651.1"/>
    <property type="molecule type" value="Genomic_DNA"/>
</dbReference>
<sequence>MHDPASSSHSPAYPAQWKNAALLVIGHGSTENPDSSAPTHAMVDALRERNLFAEVHAAFWKEEASMREALAMINADTVYVVPGFISEGYFTKEIIPRELGIPQGESEATVQGKRLIYSRPVGVHPSMTPLLLKRAREVAGDISPADCTLLIVGHGTGLNTESRLIVEQRAEEIRSSEASFAEVVDTYMEEKPLISDWAEIATKDHVVIVPFFIADGLHSYQDIPVMLGIETEPTAAASQRDVFRNNPYSLRGKTLYYSSAIGTDPSMADVILDLVRDATNTDESIPAPKSPRANQKFLEAKLGSGELTIGQVLVRKTADGEFSLTHVDDRESDSLRAINAHDELRRMTLFDATDEYRPLRSANNLQSGWVVTVPSIDAVLEALDFLYPAAVGVARSQEQGTLPVCEISDKFNRQTGMYHITGLANEEQTEEVVAARCAAHCLKTPLWEQKSKPSSPAAGTNTIPLLCPEACNMLVADARRVVKRDRS</sequence>
<dbReference type="PANTHER" id="PTHR33542">
    <property type="entry name" value="SIROHYDROCHLORIN FERROCHELATASE, CHLOROPLASTIC"/>
    <property type="match status" value="1"/>
</dbReference>
<dbReference type="KEGG" id="soa:G3M56_012285"/>